<feature type="transmembrane region" description="Helical" evidence="1">
    <location>
        <begin position="53"/>
        <end position="70"/>
    </location>
</feature>
<dbReference type="RefSeq" id="WP_270678740.1">
    <property type="nucleotide sequence ID" value="NZ_JAQFWP010000029.1"/>
</dbReference>
<comment type="caution">
    <text evidence="2">The sequence shown here is derived from an EMBL/GenBank/DDBJ whole genome shotgun (WGS) entry which is preliminary data.</text>
</comment>
<keyword evidence="1" id="KW-1133">Transmembrane helix</keyword>
<feature type="transmembrane region" description="Helical" evidence="1">
    <location>
        <begin position="108"/>
        <end position="128"/>
    </location>
</feature>
<evidence type="ECO:0000313" key="2">
    <source>
        <dbReference type="EMBL" id="MDA2806094.1"/>
    </source>
</evidence>
<dbReference type="EMBL" id="JAQFWP010000029">
    <property type="protein sequence ID" value="MDA2806094.1"/>
    <property type="molecule type" value="Genomic_DNA"/>
</dbReference>
<proteinExistence type="predicted"/>
<gene>
    <name evidence="2" type="ORF">O4U47_16390</name>
</gene>
<evidence type="ECO:0000256" key="1">
    <source>
        <dbReference type="SAM" id="Phobius"/>
    </source>
</evidence>
<organism evidence="2 3">
    <name type="scientific">Nocardiopsis suaedae</name>
    <dbReference type="NCBI Taxonomy" id="3018444"/>
    <lineage>
        <taxon>Bacteria</taxon>
        <taxon>Bacillati</taxon>
        <taxon>Actinomycetota</taxon>
        <taxon>Actinomycetes</taxon>
        <taxon>Streptosporangiales</taxon>
        <taxon>Nocardiopsidaceae</taxon>
        <taxon>Nocardiopsis</taxon>
    </lineage>
</organism>
<keyword evidence="1" id="KW-0812">Transmembrane</keyword>
<protein>
    <submittedName>
        <fullName evidence="2">Uncharacterized protein</fullName>
    </submittedName>
</protein>
<accession>A0ABT4TN33</accession>
<keyword evidence="3" id="KW-1185">Reference proteome</keyword>
<reference evidence="2" key="1">
    <citation type="submission" date="2023-01" db="EMBL/GenBank/DDBJ databases">
        <title>Draft genome sequence of Nocardiopsis sp. LSu2-4 isolated from halophytes.</title>
        <authorList>
            <person name="Duangmal K."/>
            <person name="Chantavorakit T."/>
        </authorList>
    </citation>
    <scope>NUCLEOTIDE SEQUENCE</scope>
    <source>
        <strain evidence="2">LSu2-4</strain>
    </source>
</reference>
<dbReference type="Proteomes" id="UP001165685">
    <property type="component" value="Unassembled WGS sequence"/>
</dbReference>
<sequence length="138" mass="13843">MSPSNGSAAPRAARRVLHPGSIGMLGGGLLLVIGSFTPWVSTPLGNLSGMGGPGLWVMCAGVLALAGALLPYRRIALAHALLPAALAGVLVLWQLARIAQLSSATDSWGKLLPGVGLVIIGAGVALLLSSARRRHAAG</sequence>
<name>A0ABT4TN33_9ACTN</name>
<keyword evidence="1" id="KW-0472">Membrane</keyword>
<feature type="transmembrane region" description="Helical" evidence="1">
    <location>
        <begin position="21"/>
        <end position="41"/>
    </location>
</feature>
<feature type="transmembrane region" description="Helical" evidence="1">
    <location>
        <begin position="77"/>
        <end position="96"/>
    </location>
</feature>
<evidence type="ECO:0000313" key="3">
    <source>
        <dbReference type="Proteomes" id="UP001165685"/>
    </source>
</evidence>